<dbReference type="Gene3D" id="1.10.150.690">
    <property type="entry name" value="DUF2063"/>
    <property type="match status" value="1"/>
</dbReference>
<accession>A0A1W1DYT9</accession>
<dbReference type="InterPro" id="IPR018640">
    <property type="entry name" value="DUF2063"/>
</dbReference>
<gene>
    <name evidence="2" type="ORF">MNB_SUP05-SYMBIONT-4-7</name>
</gene>
<dbReference type="Pfam" id="PF09836">
    <property type="entry name" value="DUF2063"/>
    <property type="match status" value="1"/>
</dbReference>
<dbReference type="AlphaFoldDB" id="A0A1W1DYT9"/>
<proteinExistence type="predicted"/>
<sequence>MLKQLQRQFYQDVFHLKGAKNYLNQGNFSGSNLLQIYHNQYFMSLSEALEKTYSCVKRLVGEDFFNRLTKEFIQTHPSKTGNIIDYGAEFEDFIVNNIGCKNLPYLSDVAKFERCYERCYFLLDTQFFIYSPYPIIKIWQLNEQSDVLDFSNAESYIKIYKQGAEVIVEEISEQHYNSIYKK</sequence>
<feature type="domain" description="Putative DNA-binding" evidence="1">
    <location>
        <begin position="4"/>
        <end position="94"/>
    </location>
</feature>
<evidence type="ECO:0000259" key="1">
    <source>
        <dbReference type="Pfam" id="PF09836"/>
    </source>
</evidence>
<evidence type="ECO:0000313" key="2">
    <source>
        <dbReference type="EMBL" id="SFV86859.1"/>
    </source>
</evidence>
<name>A0A1W1DYT9_9ZZZZ</name>
<organism evidence="2">
    <name type="scientific">hydrothermal vent metagenome</name>
    <dbReference type="NCBI Taxonomy" id="652676"/>
    <lineage>
        <taxon>unclassified sequences</taxon>
        <taxon>metagenomes</taxon>
        <taxon>ecological metagenomes</taxon>
    </lineage>
</organism>
<dbReference type="InterPro" id="IPR044922">
    <property type="entry name" value="DUF2063_N_sf"/>
</dbReference>
<reference evidence="2" key="1">
    <citation type="submission" date="2016-10" db="EMBL/GenBank/DDBJ databases">
        <authorList>
            <person name="de Groot N.N."/>
        </authorList>
    </citation>
    <scope>NUCLEOTIDE SEQUENCE</scope>
</reference>
<protein>
    <submittedName>
        <fullName evidence="2">Conserved domain protein</fullName>
    </submittedName>
</protein>
<dbReference type="EMBL" id="FPHY01000116">
    <property type="protein sequence ID" value="SFV86859.1"/>
    <property type="molecule type" value="Genomic_DNA"/>
</dbReference>